<evidence type="ECO:0000259" key="2">
    <source>
        <dbReference type="Pfam" id="PF23467"/>
    </source>
</evidence>
<evidence type="ECO:0000256" key="1">
    <source>
        <dbReference type="SAM" id="MobiDB-lite"/>
    </source>
</evidence>
<gene>
    <name evidence="3" type="ORF">H6P81_009260</name>
</gene>
<dbReference type="InterPro" id="IPR057823">
    <property type="entry name" value="WWE_RCD1"/>
</dbReference>
<feature type="compositionally biased region" description="Gly residues" evidence="1">
    <location>
        <begin position="153"/>
        <end position="170"/>
    </location>
</feature>
<sequence>MASRMSSIGSSSGGGTIIPFNTDPAAGEQYSSYSLHHLNNRHNFEKSALPSRILFFSNGDWTDFSGAPFETMQQGFAARHPAVEVDLADGGRHLIDFLRMLRIDLASGTQSSIAWIDASGRCFFPLNVEAPEMLPAPRRRPGRPPKVPRKDGGGGGGGYGNAVNVQGGGSSSSSGSGSGSFTPRASIFQPVVLGRSPAAGGVSSGAAAASKAAMRINMNPYHRETRM</sequence>
<name>A0AAV7EKD2_ARIFI</name>
<proteinExistence type="predicted"/>
<comment type="caution">
    <text evidence="3">The sequence shown here is derived from an EMBL/GenBank/DDBJ whole genome shotgun (WGS) entry which is preliminary data.</text>
</comment>
<protein>
    <recommendedName>
        <fullName evidence="2">RCD1 WWE domain-containing protein</fullName>
    </recommendedName>
</protein>
<keyword evidence="4" id="KW-1185">Reference proteome</keyword>
<organism evidence="3 4">
    <name type="scientific">Aristolochia fimbriata</name>
    <name type="common">White veined hardy Dutchman's pipe vine</name>
    <dbReference type="NCBI Taxonomy" id="158543"/>
    <lineage>
        <taxon>Eukaryota</taxon>
        <taxon>Viridiplantae</taxon>
        <taxon>Streptophyta</taxon>
        <taxon>Embryophyta</taxon>
        <taxon>Tracheophyta</taxon>
        <taxon>Spermatophyta</taxon>
        <taxon>Magnoliopsida</taxon>
        <taxon>Magnoliidae</taxon>
        <taxon>Piperales</taxon>
        <taxon>Aristolochiaceae</taxon>
        <taxon>Aristolochia</taxon>
    </lineage>
</organism>
<dbReference type="AlphaFoldDB" id="A0AAV7EKD2"/>
<feature type="domain" description="RCD1 WWE" evidence="2">
    <location>
        <begin position="44"/>
        <end position="124"/>
    </location>
</feature>
<feature type="region of interest" description="Disordered" evidence="1">
    <location>
        <begin position="134"/>
        <end position="181"/>
    </location>
</feature>
<dbReference type="InterPro" id="IPR044964">
    <property type="entry name" value="RCD1/SRO1-5"/>
</dbReference>
<dbReference type="EMBL" id="JAINDJ010000004">
    <property type="protein sequence ID" value="KAG9449295.1"/>
    <property type="molecule type" value="Genomic_DNA"/>
</dbReference>
<reference evidence="3 4" key="1">
    <citation type="submission" date="2021-07" db="EMBL/GenBank/DDBJ databases">
        <title>The Aristolochia fimbriata genome: insights into angiosperm evolution, floral development and chemical biosynthesis.</title>
        <authorList>
            <person name="Jiao Y."/>
        </authorList>
    </citation>
    <scope>NUCLEOTIDE SEQUENCE [LARGE SCALE GENOMIC DNA]</scope>
    <source>
        <strain evidence="3">IBCAS-2021</strain>
        <tissue evidence="3">Leaf</tissue>
    </source>
</reference>
<evidence type="ECO:0000313" key="3">
    <source>
        <dbReference type="EMBL" id="KAG9449295.1"/>
    </source>
</evidence>
<feature type="compositionally biased region" description="Basic residues" evidence="1">
    <location>
        <begin position="137"/>
        <end position="147"/>
    </location>
</feature>
<dbReference type="PANTHER" id="PTHR32263">
    <property type="entry name" value="INACTIVE POLY [ADP-RIBOSE] POLYMERASE SRO4-RELATED"/>
    <property type="match status" value="1"/>
</dbReference>
<accession>A0AAV7EKD2</accession>
<evidence type="ECO:0000313" key="4">
    <source>
        <dbReference type="Proteomes" id="UP000825729"/>
    </source>
</evidence>
<dbReference type="Pfam" id="PF23467">
    <property type="entry name" value="WWE_5"/>
    <property type="match status" value="1"/>
</dbReference>
<dbReference type="Proteomes" id="UP000825729">
    <property type="component" value="Unassembled WGS sequence"/>
</dbReference>
<dbReference type="PANTHER" id="PTHR32263:SF19">
    <property type="entry name" value="OS03G0230300 PROTEIN"/>
    <property type="match status" value="1"/>
</dbReference>